<keyword evidence="2" id="KW-0862">Zinc</keyword>
<evidence type="ECO:0000259" key="5">
    <source>
        <dbReference type="Pfam" id="PF00080"/>
    </source>
</evidence>
<accession>A0ABT8TGK9</accession>
<feature type="signal peptide" evidence="4">
    <location>
        <begin position="1"/>
        <end position="19"/>
    </location>
</feature>
<dbReference type="InterPro" id="IPR036423">
    <property type="entry name" value="SOD-like_Cu/Zn_dom_sf"/>
</dbReference>
<dbReference type="CDD" id="cd00305">
    <property type="entry name" value="Cu-Zn_Superoxide_Dismutase"/>
    <property type="match status" value="1"/>
</dbReference>
<evidence type="ECO:0000256" key="3">
    <source>
        <dbReference type="SAM" id="MobiDB-lite"/>
    </source>
</evidence>
<dbReference type="PROSITE" id="PS00332">
    <property type="entry name" value="SOD_CU_ZN_2"/>
    <property type="match status" value="1"/>
</dbReference>
<keyword evidence="2 6" id="KW-0560">Oxidoreductase</keyword>
<gene>
    <name evidence="6" type="primary">sodC</name>
    <name evidence="6" type="ORF">QWI16_04630</name>
</gene>
<reference evidence="6" key="1">
    <citation type="submission" date="2023-07" db="EMBL/GenBank/DDBJ databases">
        <title>Gilvimarinus algae sp. nov., isolated from the surface of Kelp.</title>
        <authorList>
            <person name="Sun Y.Y."/>
            <person name="Gong Y."/>
            <person name="Du Z.J."/>
        </authorList>
    </citation>
    <scope>NUCLEOTIDE SEQUENCE</scope>
    <source>
        <strain evidence="6">SDUM040014</strain>
    </source>
</reference>
<comment type="similarity">
    <text evidence="1 2">Belongs to the Cu-Zn superoxide dismutase family.</text>
</comment>
<comment type="function">
    <text evidence="2">Destroys radicals which are normally produced within the cells and which are toxic to biological systems.</text>
</comment>
<feature type="compositionally biased region" description="Basic and acidic residues" evidence="3">
    <location>
        <begin position="71"/>
        <end position="82"/>
    </location>
</feature>
<name>A0ABT8TGK9_9GAMM</name>
<sequence length="170" mass="17797">MKHTLRTLLFASLAAPAFAYSAALNVDIYAVDSDGVGDKLGQIRVHETEHGTVFTPDLSGLEPGAHGFHVHEHPSCEPKDGKAAGAAGSHYDPKGHGNHAPPWSEGHLGDLPALYVSEDGKATQPVLAPKIKPEDLKGRALMLHEGGDNYSDLPKPLGGGGSRVACGEIK</sequence>
<dbReference type="NCBIfam" id="NF007628">
    <property type="entry name" value="PRK10290.1"/>
    <property type="match status" value="1"/>
</dbReference>
<evidence type="ECO:0000313" key="7">
    <source>
        <dbReference type="Proteomes" id="UP001168380"/>
    </source>
</evidence>
<feature type="chain" id="PRO_5045290387" description="Superoxide dismutase [Cu-Zn]" evidence="4">
    <location>
        <begin position="20"/>
        <end position="170"/>
    </location>
</feature>
<feature type="domain" description="Superoxide dismutase copper/zinc binding" evidence="5">
    <location>
        <begin position="41"/>
        <end position="169"/>
    </location>
</feature>
<evidence type="ECO:0000313" key="6">
    <source>
        <dbReference type="EMBL" id="MDO3381447.1"/>
    </source>
</evidence>
<keyword evidence="4" id="KW-0732">Signal</keyword>
<dbReference type="InterPro" id="IPR024134">
    <property type="entry name" value="SOD_Cu/Zn_/chaperone"/>
</dbReference>
<evidence type="ECO:0000256" key="1">
    <source>
        <dbReference type="ARBA" id="ARBA00010457"/>
    </source>
</evidence>
<dbReference type="EC" id="1.15.1.1" evidence="2"/>
<organism evidence="6 7">
    <name type="scientific">Gilvimarinus algae</name>
    <dbReference type="NCBI Taxonomy" id="3058037"/>
    <lineage>
        <taxon>Bacteria</taxon>
        <taxon>Pseudomonadati</taxon>
        <taxon>Pseudomonadota</taxon>
        <taxon>Gammaproteobacteria</taxon>
        <taxon>Cellvibrionales</taxon>
        <taxon>Cellvibrionaceae</taxon>
        <taxon>Gilvimarinus</taxon>
    </lineage>
</organism>
<dbReference type="Pfam" id="PF00080">
    <property type="entry name" value="Sod_Cu"/>
    <property type="match status" value="1"/>
</dbReference>
<dbReference type="GO" id="GO:0004784">
    <property type="term" value="F:superoxide dismutase activity"/>
    <property type="evidence" value="ECO:0007669"/>
    <property type="project" value="UniProtKB-EC"/>
</dbReference>
<evidence type="ECO:0000256" key="4">
    <source>
        <dbReference type="SAM" id="SignalP"/>
    </source>
</evidence>
<dbReference type="SUPFAM" id="SSF49329">
    <property type="entry name" value="Cu,Zn superoxide dismutase-like"/>
    <property type="match status" value="1"/>
</dbReference>
<comment type="catalytic activity">
    <reaction evidence="2">
        <text>2 superoxide + 2 H(+) = H2O2 + O2</text>
        <dbReference type="Rhea" id="RHEA:20696"/>
        <dbReference type="ChEBI" id="CHEBI:15378"/>
        <dbReference type="ChEBI" id="CHEBI:15379"/>
        <dbReference type="ChEBI" id="CHEBI:16240"/>
        <dbReference type="ChEBI" id="CHEBI:18421"/>
        <dbReference type="EC" id="1.15.1.1"/>
    </reaction>
</comment>
<dbReference type="Proteomes" id="UP001168380">
    <property type="component" value="Unassembled WGS sequence"/>
</dbReference>
<dbReference type="InterPro" id="IPR001424">
    <property type="entry name" value="SOD_Cu_Zn_dom"/>
</dbReference>
<evidence type="ECO:0000256" key="2">
    <source>
        <dbReference type="RuleBase" id="RU000393"/>
    </source>
</evidence>
<protein>
    <recommendedName>
        <fullName evidence="2">Superoxide dismutase [Cu-Zn]</fullName>
        <ecNumber evidence="2">1.15.1.1</ecNumber>
    </recommendedName>
</protein>
<dbReference type="PROSITE" id="PS00087">
    <property type="entry name" value="SOD_CU_ZN_1"/>
    <property type="match status" value="1"/>
</dbReference>
<keyword evidence="7" id="KW-1185">Reference proteome</keyword>
<keyword evidence="2" id="KW-0186">Copper</keyword>
<dbReference type="InterPro" id="IPR018152">
    <property type="entry name" value="SOD_Cu/Zn_BS"/>
</dbReference>
<comment type="caution">
    <text evidence="6">The sequence shown here is derived from an EMBL/GenBank/DDBJ whole genome shotgun (WGS) entry which is preliminary data.</text>
</comment>
<dbReference type="RefSeq" id="WP_302711584.1">
    <property type="nucleotide sequence ID" value="NZ_JAULRT010000035.1"/>
</dbReference>
<dbReference type="PANTHER" id="PTHR10003">
    <property type="entry name" value="SUPEROXIDE DISMUTASE CU-ZN -RELATED"/>
    <property type="match status" value="1"/>
</dbReference>
<comment type="cofactor">
    <cofactor evidence="2">
        <name>Zn(2+)</name>
        <dbReference type="ChEBI" id="CHEBI:29105"/>
    </cofactor>
    <text evidence="2">Binds 1 zinc ion per subunit.</text>
</comment>
<dbReference type="Gene3D" id="2.60.40.200">
    <property type="entry name" value="Superoxide dismutase, copper/zinc binding domain"/>
    <property type="match status" value="1"/>
</dbReference>
<proteinExistence type="inferred from homology"/>
<comment type="cofactor">
    <cofactor evidence="2">
        <name>Cu cation</name>
        <dbReference type="ChEBI" id="CHEBI:23378"/>
    </cofactor>
    <text evidence="2">Binds 1 copper ion per subunit.</text>
</comment>
<keyword evidence="2" id="KW-0479">Metal-binding</keyword>
<dbReference type="EMBL" id="JAULRT010000035">
    <property type="protein sequence ID" value="MDO3381447.1"/>
    <property type="molecule type" value="Genomic_DNA"/>
</dbReference>
<feature type="region of interest" description="Disordered" evidence="3">
    <location>
        <begin position="71"/>
        <end position="106"/>
    </location>
</feature>